<dbReference type="Pfam" id="PF22352">
    <property type="entry name" value="K319L-like_PKD"/>
    <property type="match status" value="1"/>
</dbReference>
<protein>
    <submittedName>
        <fullName evidence="1">Por secretion system C-terminal sorting domain-containing protein</fullName>
    </submittedName>
</protein>
<dbReference type="RefSeq" id="WP_073111538.1">
    <property type="nucleotide sequence ID" value="NZ_FQYN01000008.1"/>
</dbReference>
<evidence type="ECO:0000313" key="1">
    <source>
        <dbReference type="EMBL" id="SHJ59555.1"/>
    </source>
</evidence>
<name>A0A1M6KKV4_9BACT</name>
<dbReference type="PANTHER" id="PTHR46182">
    <property type="entry name" value="FI19480P1"/>
    <property type="match status" value="1"/>
</dbReference>
<dbReference type="InterPro" id="IPR013783">
    <property type="entry name" value="Ig-like_fold"/>
</dbReference>
<organism evidence="1 2">
    <name type="scientific">Hymenobacter daecheongensis DSM 21074</name>
    <dbReference type="NCBI Taxonomy" id="1121955"/>
    <lineage>
        <taxon>Bacteria</taxon>
        <taxon>Pseudomonadati</taxon>
        <taxon>Bacteroidota</taxon>
        <taxon>Cytophagia</taxon>
        <taxon>Cytophagales</taxon>
        <taxon>Hymenobacteraceae</taxon>
        <taxon>Hymenobacter</taxon>
    </lineage>
</organism>
<dbReference type="STRING" id="1121955.SAMN02745146_3472"/>
<dbReference type="NCBIfam" id="TIGR04183">
    <property type="entry name" value="Por_Secre_tail"/>
    <property type="match status" value="1"/>
</dbReference>
<gene>
    <name evidence="1" type="ORF">SAMN02745146_3472</name>
</gene>
<sequence>MGAAAWPGIQGANQAPVANAGPDQAVFLPAGSTTTLSGAGTDADGTISAYAWSQVSGPNTAAFSSVSVAAPVLTGLVAGTYVFSLIVTDNLGAASPADEVSVTVAPQAVASYTLVNADMNTDIQPLTDGAVINLATLATRNVNVRANTDPATVGSVVFSLSGTQTQNITESVFPYALFSDFLGSYFVWTPPVGSYTLTATPYSASGGTGTAGTPLTISFTVIDPTTVTSFTLIDADTDQAIQTLTTGATLNLSTLPTRNLNIRANTSPTTVGSVVFDLTGTQTRNQIETGAPYALFSDVAGNYNPWTPAVGSYSLTATPYSGAGGGGTAGTPLTVSFNVTDPTGTVTTFTLVNADLDTDIQTMTAGMRLNLATLPTRNLNIRANTAPTTVGSVVFALRGQQVVDDLENVEPYALFSDAGGNYSPWTPAVGSYSLTATPYPAADAGGTAGDALSLSFSVVDQAGPLPVTLTTFTAQAQGAAVQVRWTTASELNNREFVLQRSINGRVFTDLLTIPGHGTTTTAHQYSYLDTELPAAPHLLYYRLYQLDYSGEASFSPVRTVAVKTSAKGLDVYPTVVQDGRLHYVVAGGSSAAGQLELFTVQGRRLAQYPAPMADFGTVSTKGLPPGTYLLRFTSANGSFTKRFVVP</sequence>
<accession>A0A1M6KKV4</accession>
<dbReference type="InterPro" id="IPR026444">
    <property type="entry name" value="Secre_tail"/>
</dbReference>
<dbReference type="GO" id="GO:0031410">
    <property type="term" value="C:cytoplasmic vesicle"/>
    <property type="evidence" value="ECO:0007669"/>
    <property type="project" value="TreeGrafter"/>
</dbReference>
<dbReference type="AlphaFoldDB" id="A0A1M6KKV4"/>
<keyword evidence="2" id="KW-1185">Reference proteome</keyword>
<evidence type="ECO:0000313" key="2">
    <source>
        <dbReference type="Proteomes" id="UP000184418"/>
    </source>
</evidence>
<dbReference type="InterPro" id="IPR029865">
    <property type="entry name" value="KIAA0319-like"/>
</dbReference>
<reference evidence="1 2" key="1">
    <citation type="submission" date="2016-11" db="EMBL/GenBank/DDBJ databases">
        <authorList>
            <person name="Jaros S."/>
            <person name="Januszkiewicz K."/>
            <person name="Wedrychowicz H."/>
        </authorList>
    </citation>
    <scope>NUCLEOTIDE SEQUENCE [LARGE SCALE GENOMIC DNA]</scope>
    <source>
        <strain evidence="1 2">DSM 21074</strain>
    </source>
</reference>
<dbReference type="OrthoDB" id="868831at2"/>
<proteinExistence type="predicted"/>
<dbReference type="GO" id="GO:0016020">
    <property type="term" value="C:membrane"/>
    <property type="evidence" value="ECO:0007669"/>
    <property type="project" value="TreeGrafter"/>
</dbReference>
<dbReference type="PANTHER" id="PTHR46182:SF2">
    <property type="entry name" value="FI19480P1"/>
    <property type="match status" value="1"/>
</dbReference>
<dbReference type="EMBL" id="FQYN01000008">
    <property type="protein sequence ID" value="SHJ59555.1"/>
    <property type="molecule type" value="Genomic_DNA"/>
</dbReference>
<dbReference type="SUPFAM" id="SSF49299">
    <property type="entry name" value="PKD domain"/>
    <property type="match status" value="1"/>
</dbReference>
<dbReference type="InterPro" id="IPR035986">
    <property type="entry name" value="PKD_dom_sf"/>
</dbReference>
<dbReference type="Proteomes" id="UP000184418">
    <property type="component" value="Unassembled WGS sequence"/>
</dbReference>
<dbReference type="Gene3D" id="2.60.40.10">
    <property type="entry name" value="Immunoglobulins"/>
    <property type="match status" value="2"/>
</dbReference>